<dbReference type="PROSITE" id="PS50884">
    <property type="entry name" value="ZF_DOF_2"/>
    <property type="match status" value="1"/>
</dbReference>
<feature type="region of interest" description="Disordered" evidence="10">
    <location>
        <begin position="80"/>
        <end position="115"/>
    </location>
</feature>
<dbReference type="OrthoDB" id="1927254at2759"/>
<dbReference type="GO" id="GO:0005634">
    <property type="term" value="C:nucleus"/>
    <property type="evidence" value="ECO:0007669"/>
    <property type="project" value="UniProtKB-SubCell"/>
</dbReference>
<dbReference type="PANTHER" id="PTHR31992:SF348">
    <property type="entry name" value="DOF ZINC FINGER PROTEIN"/>
    <property type="match status" value="1"/>
</dbReference>
<dbReference type="AlphaFoldDB" id="A0A0A0KGG2"/>
<protein>
    <recommendedName>
        <fullName evidence="9">Dof zinc finger protein</fullName>
    </recommendedName>
</protein>
<dbReference type="EMBL" id="CM002927">
    <property type="protein sequence ID" value="KGN47477.1"/>
    <property type="molecule type" value="Genomic_DNA"/>
</dbReference>
<comment type="subcellular location">
    <subcellularLocation>
        <location evidence="8 9">Nucleus</location>
    </subcellularLocation>
</comment>
<dbReference type="PROSITE" id="PS01361">
    <property type="entry name" value="ZF_DOF_1"/>
    <property type="match status" value="1"/>
</dbReference>
<keyword evidence="4 9" id="KW-0805">Transcription regulation</keyword>
<reference evidence="12 13" key="2">
    <citation type="journal article" date="2009" name="PLoS ONE">
        <title>An integrated genetic and cytogenetic map of the cucumber genome.</title>
        <authorList>
            <person name="Ren Y."/>
            <person name="Zhang Z."/>
            <person name="Liu J."/>
            <person name="Staub J.E."/>
            <person name="Han Y."/>
            <person name="Cheng Z."/>
            <person name="Li X."/>
            <person name="Lu J."/>
            <person name="Miao H."/>
            <person name="Kang H."/>
            <person name="Xie B."/>
            <person name="Gu X."/>
            <person name="Wang X."/>
            <person name="Du Y."/>
            <person name="Jin W."/>
            <person name="Huang S."/>
        </authorList>
    </citation>
    <scope>NUCLEOTIDE SEQUENCE [LARGE SCALE GENOMIC DNA]</scope>
    <source>
        <strain evidence="13">cv. 9930</strain>
    </source>
</reference>
<evidence type="ECO:0000259" key="11">
    <source>
        <dbReference type="PROSITE" id="PS50884"/>
    </source>
</evidence>
<dbReference type="eggNOG" id="ENOG502S23U">
    <property type="taxonomic scope" value="Eukaryota"/>
</dbReference>
<dbReference type="Pfam" id="PF02701">
    <property type="entry name" value="Zn_ribbon_Dof"/>
    <property type="match status" value="1"/>
</dbReference>
<keyword evidence="3 9" id="KW-0862">Zinc</keyword>
<reference evidence="12 13" key="3">
    <citation type="journal article" date="2010" name="BMC Genomics">
        <title>Transcriptome sequencing and comparative analysis of cucumber flowers with different sex types.</title>
        <authorList>
            <person name="Guo S."/>
            <person name="Zheng Y."/>
            <person name="Joung J.G."/>
            <person name="Liu S."/>
            <person name="Zhang Z."/>
            <person name="Crasta O.R."/>
            <person name="Sobral B.W."/>
            <person name="Xu Y."/>
            <person name="Huang S."/>
            <person name="Fei Z."/>
        </authorList>
    </citation>
    <scope>NUCLEOTIDE SEQUENCE [LARGE SCALE GENOMIC DNA]</scope>
    <source>
        <strain evidence="13">cv. 9930</strain>
    </source>
</reference>
<feature type="compositionally biased region" description="Low complexity" evidence="10">
    <location>
        <begin position="93"/>
        <end position="115"/>
    </location>
</feature>
<keyword evidence="2 8" id="KW-0863">Zinc-finger</keyword>
<feature type="region of interest" description="Disordered" evidence="10">
    <location>
        <begin position="1"/>
        <end position="24"/>
    </location>
</feature>
<keyword evidence="13" id="KW-1185">Reference proteome</keyword>
<organism evidence="12 13">
    <name type="scientific">Cucumis sativus</name>
    <name type="common">Cucumber</name>
    <dbReference type="NCBI Taxonomy" id="3659"/>
    <lineage>
        <taxon>Eukaryota</taxon>
        <taxon>Viridiplantae</taxon>
        <taxon>Streptophyta</taxon>
        <taxon>Embryophyta</taxon>
        <taxon>Tracheophyta</taxon>
        <taxon>Spermatophyta</taxon>
        <taxon>Magnoliopsida</taxon>
        <taxon>eudicotyledons</taxon>
        <taxon>Gunneridae</taxon>
        <taxon>Pentapetalae</taxon>
        <taxon>rosids</taxon>
        <taxon>fabids</taxon>
        <taxon>Cucurbitales</taxon>
        <taxon>Cucurbitaceae</taxon>
        <taxon>Benincaseae</taxon>
        <taxon>Cucumis</taxon>
    </lineage>
</organism>
<dbReference type="GO" id="GO:0003677">
    <property type="term" value="F:DNA binding"/>
    <property type="evidence" value="ECO:0007669"/>
    <property type="project" value="UniProtKB-UniRule"/>
</dbReference>
<keyword evidence="1 9" id="KW-0479">Metal-binding</keyword>
<dbReference type="Gramene" id="KGN47477">
    <property type="protein sequence ID" value="KGN47477"/>
    <property type="gene ID" value="Csa_6G338090"/>
</dbReference>
<evidence type="ECO:0000256" key="5">
    <source>
        <dbReference type="ARBA" id="ARBA00023125"/>
    </source>
</evidence>
<evidence type="ECO:0000256" key="6">
    <source>
        <dbReference type="ARBA" id="ARBA00023163"/>
    </source>
</evidence>
<reference evidence="12 13" key="1">
    <citation type="journal article" date="2009" name="Nat. Genet.">
        <title>The genome of the cucumber, Cucumis sativus L.</title>
        <authorList>
            <person name="Huang S."/>
            <person name="Li R."/>
            <person name="Zhang Z."/>
            <person name="Li L."/>
            <person name="Gu X."/>
            <person name="Fan W."/>
            <person name="Lucas W.J."/>
            <person name="Wang X."/>
            <person name="Xie B."/>
            <person name="Ni P."/>
            <person name="Ren Y."/>
            <person name="Zhu H."/>
            <person name="Li J."/>
            <person name="Lin K."/>
            <person name="Jin W."/>
            <person name="Fei Z."/>
            <person name="Li G."/>
            <person name="Staub J."/>
            <person name="Kilian A."/>
            <person name="van der Vossen E.A."/>
            <person name="Wu Y."/>
            <person name="Guo J."/>
            <person name="He J."/>
            <person name="Jia Z."/>
            <person name="Ren Y."/>
            <person name="Tian G."/>
            <person name="Lu Y."/>
            <person name="Ruan J."/>
            <person name="Qian W."/>
            <person name="Wang M."/>
            <person name="Huang Q."/>
            <person name="Li B."/>
            <person name="Xuan Z."/>
            <person name="Cao J."/>
            <person name="Asan"/>
            <person name="Wu Z."/>
            <person name="Zhang J."/>
            <person name="Cai Q."/>
            <person name="Bai Y."/>
            <person name="Zhao B."/>
            <person name="Han Y."/>
            <person name="Li Y."/>
            <person name="Li X."/>
            <person name="Wang S."/>
            <person name="Shi Q."/>
            <person name="Liu S."/>
            <person name="Cho W.K."/>
            <person name="Kim J.Y."/>
            <person name="Xu Y."/>
            <person name="Heller-Uszynska K."/>
            <person name="Miao H."/>
            <person name="Cheng Z."/>
            <person name="Zhang S."/>
            <person name="Wu J."/>
            <person name="Yang Y."/>
            <person name="Kang H."/>
            <person name="Li M."/>
            <person name="Liang H."/>
            <person name="Ren X."/>
            <person name="Shi Z."/>
            <person name="Wen M."/>
            <person name="Jian M."/>
            <person name="Yang H."/>
            <person name="Zhang G."/>
            <person name="Yang Z."/>
            <person name="Chen R."/>
            <person name="Liu S."/>
            <person name="Li J."/>
            <person name="Ma L."/>
            <person name="Liu H."/>
            <person name="Zhou Y."/>
            <person name="Zhao J."/>
            <person name="Fang X."/>
            <person name="Li G."/>
            <person name="Fang L."/>
            <person name="Li Y."/>
            <person name="Liu D."/>
            <person name="Zheng H."/>
            <person name="Zhang Y."/>
            <person name="Qin N."/>
            <person name="Li Z."/>
            <person name="Yang G."/>
            <person name="Yang S."/>
            <person name="Bolund L."/>
            <person name="Kristiansen K."/>
            <person name="Zheng H."/>
            <person name="Li S."/>
            <person name="Zhang X."/>
            <person name="Yang H."/>
            <person name="Wang J."/>
            <person name="Sun R."/>
            <person name="Zhang B."/>
            <person name="Jiang S."/>
            <person name="Wang J."/>
            <person name="Du Y."/>
            <person name="Li S."/>
        </authorList>
    </citation>
    <scope>NUCLEOTIDE SEQUENCE [LARGE SCALE GENOMIC DNA]</scope>
    <source>
        <strain evidence="13">cv. 9930</strain>
    </source>
</reference>
<dbReference type="InterPro" id="IPR003851">
    <property type="entry name" value="Znf_Dof"/>
</dbReference>
<proteinExistence type="predicted"/>
<sequence length="248" mass="27888">MFSPPMSDHQQLPPPPPPFPSHLQRKWKPHLEAAPNCPRCASTNTKFCYYNNYSLSQPRYFCKSCRRYWTKGGSLRNVPVGGGCRKSRRAKSSKSSAISRPSKPDLSSQTTDSSSSASDIDLAAVFARFLNSEPQTLTSSPESVDPLEISEIFLEGLSDMLLDDENQREEEKQGIPGSYENVSFGLETELGIDEEVWASPEMQEQVQELDSFSCNYYANDLRVSDQFCQVGDNWSSFDFAAVNNVEYF</sequence>
<gene>
    <name evidence="12" type="ORF">Csa_6G338090</name>
</gene>
<name>A0A0A0KGG2_CUCSA</name>
<dbReference type="Proteomes" id="UP000029981">
    <property type="component" value="Chromosome 6"/>
</dbReference>
<evidence type="ECO:0000256" key="4">
    <source>
        <dbReference type="ARBA" id="ARBA00023015"/>
    </source>
</evidence>
<evidence type="ECO:0000256" key="3">
    <source>
        <dbReference type="ARBA" id="ARBA00022833"/>
    </source>
</evidence>
<evidence type="ECO:0000256" key="1">
    <source>
        <dbReference type="ARBA" id="ARBA00022723"/>
    </source>
</evidence>
<evidence type="ECO:0000256" key="8">
    <source>
        <dbReference type="PROSITE-ProRule" id="PRU00071"/>
    </source>
</evidence>
<evidence type="ECO:0000256" key="7">
    <source>
        <dbReference type="ARBA" id="ARBA00023242"/>
    </source>
</evidence>
<keyword evidence="5 8" id="KW-0238">DNA-binding</keyword>
<feature type="domain" description="Dof-type" evidence="11">
    <location>
        <begin position="35"/>
        <end position="89"/>
    </location>
</feature>
<keyword evidence="7 8" id="KW-0539">Nucleus</keyword>
<dbReference type="PANTHER" id="PTHR31992">
    <property type="entry name" value="DOF ZINC FINGER PROTEIN DOF1.4-RELATED"/>
    <property type="match status" value="1"/>
</dbReference>
<evidence type="ECO:0000256" key="10">
    <source>
        <dbReference type="SAM" id="MobiDB-lite"/>
    </source>
</evidence>
<evidence type="ECO:0000313" key="13">
    <source>
        <dbReference type="Proteomes" id="UP000029981"/>
    </source>
</evidence>
<evidence type="ECO:0000256" key="9">
    <source>
        <dbReference type="RuleBase" id="RU369094"/>
    </source>
</evidence>
<reference evidence="12 13" key="4">
    <citation type="journal article" date="2011" name="BMC Genomics">
        <title>RNA-Seq improves annotation of protein-coding genes in the cucumber genome.</title>
        <authorList>
            <person name="Li Z."/>
            <person name="Zhang Z."/>
            <person name="Yan P."/>
            <person name="Huang S."/>
            <person name="Fei Z."/>
            <person name="Lin K."/>
        </authorList>
    </citation>
    <scope>NUCLEOTIDE SEQUENCE [LARGE SCALE GENOMIC DNA]</scope>
    <source>
        <strain evidence="13">cv. 9930</strain>
    </source>
</reference>
<comment type="function">
    <text evidence="9">Transcription factor that binds specifically to a 5'-AA[AG]G-3' consensus core sequence.</text>
</comment>
<dbReference type="GO" id="GO:0003700">
    <property type="term" value="F:DNA-binding transcription factor activity"/>
    <property type="evidence" value="ECO:0007669"/>
    <property type="project" value="UniProtKB-UniRule"/>
</dbReference>
<dbReference type="KEGG" id="csv:101206953"/>
<dbReference type="STRING" id="3659.A0A0A0KGG2"/>
<evidence type="ECO:0000313" key="12">
    <source>
        <dbReference type="EMBL" id="KGN47477.1"/>
    </source>
</evidence>
<accession>A0A0A0KGG2</accession>
<keyword evidence="6 9" id="KW-0804">Transcription</keyword>
<dbReference type="InterPro" id="IPR045174">
    <property type="entry name" value="Dof"/>
</dbReference>
<dbReference type="GO" id="GO:0008270">
    <property type="term" value="F:zinc ion binding"/>
    <property type="evidence" value="ECO:0007669"/>
    <property type="project" value="UniProtKB-KW"/>
</dbReference>
<evidence type="ECO:0000256" key="2">
    <source>
        <dbReference type="ARBA" id="ARBA00022771"/>
    </source>
</evidence>